<feature type="compositionally biased region" description="Basic and acidic residues" evidence="2">
    <location>
        <begin position="288"/>
        <end position="304"/>
    </location>
</feature>
<feature type="compositionally biased region" description="Low complexity" evidence="2">
    <location>
        <begin position="873"/>
        <end position="888"/>
    </location>
</feature>
<dbReference type="GO" id="GO:0032007">
    <property type="term" value="P:negative regulation of TOR signaling"/>
    <property type="evidence" value="ECO:0007669"/>
    <property type="project" value="TreeGrafter"/>
</dbReference>
<organism evidence="3 4">
    <name type="scientific">Diplogelasinospora grovesii</name>
    <dbReference type="NCBI Taxonomy" id="303347"/>
    <lineage>
        <taxon>Eukaryota</taxon>
        <taxon>Fungi</taxon>
        <taxon>Dikarya</taxon>
        <taxon>Ascomycota</taxon>
        <taxon>Pezizomycotina</taxon>
        <taxon>Sordariomycetes</taxon>
        <taxon>Sordariomycetidae</taxon>
        <taxon>Sordariales</taxon>
        <taxon>Diplogelasinosporaceae</taxon>
        <taxon>Diplogelasinospora</taxon>
    </lineage>
</organism>
<dbReference type="GO" id="GO:0051726">
    <property type="term" value="P:regulation of cell cycle"/>
    <property type="evidence" value="ECO:0007669"/>
    <property type="project" value="TreeGrafter"/>
</dbReference>
<comment type="caution">
    <text evidence="3">The sequence shown here is derived from an EMBL/GenBank/DDBJ whole genome shotgun (WGS) entry which is preliminary data.</text>
</comment>
<feature type="region of interest" description="Disordered" evidence="2">
    <location>
        <begin position="287"/>
        <end position="310"/>
    </location>
</feature>
<feature type="compositionally biased region" description="Low complexity" evidence="2">
    <location>
        <begin position="917"/>
        <end position="947"/>
    </location>
</feature>
<protein>
    <submittedName>
        <fullName evidence="3">Tuberous sclerosis 1 protein</fullName>
    </submittedName>
</protein>
<feature type="compositionally biased region" description="Polar residues" evidence="2">
    <location>
        <begin position="525"/>
        <end position="561"/>
    </location>
</feature>
<feature type="coiled-coil region" evidence="1">
    <location>
        <begin position="636"/>
        <end position="792"/>
    </location>
</feature>
<dbReference type="PANTHER" id="PTHR15154">
    <property type="entry name" value="HAMARTIN"/>
    <property type="match status" value="1"/>
</dbReference>
<reference evidence="4" key="1">
    <citation type="journal article" date="2023" name="Mol. Phylogenet. Evol.">
        <title>Genome-scale phylogeny and comparative genomics of the fungal order Sordariales.</title>
        <authorList>
            <person name="Hensen N."/>
            <person name="Bonometti L."/>
            <person name="Westerberg I."/>
            <person name="Brannstrom I.O."/>
            <person name="Guillou S."/>
            <person name="Cros-Aarteil S."/>
            <person name="Calhoun S."/>
            <person name="Haridas S."/>
            <person name="Kuo A."/>
            <person name="Mondo S."/>
            <person name="Pangilinan J."/>
            <person name="Riley R."/>
            <person name="LaButti K."/>
            <person name="Andreopoulos B."/>
            <person name="Lipzen A."/>
            <person name="Chen C."/>
            <person name="Yan M."/>
            <person name="Daum C."/>
            <person name="Ng V."/>
            <person name="Clum A."/>
            <person name="Steindorff A."/>
            <person name="Ohm R.A."/>
            <person name="Martin F."/>
            <person name="Silar P."/>
            <person name="Natvig D.O."/>
            <person name="Lalanne C."/>
            <person name="Gautier V."/>
            <person name="Ament-Velasquez S.L."/>
            <person name="Kruys A."/>
            <person name="Hutchinson M.I."/>
            <person name="Powell A.J."/>
            <person name="Barry K."/>
            <person name="Miller A.N."/>
            <person name="Grigoriev I.V."/>
            <person name="Debuchy R."/>
            <person name="Gladieux P."/>
            <person name="Hiltunen Thoren M."/>
            <person name="Johannesson H."/>
        </authorList>
    </citation>
    <scope>NUCLEOTIDE SEQUENCE [LARGE SCALE GENOMIC DNA]</scope>
    <source>
        <strain evidence="4">CBS 340.73</strain>
    </source>
</reference>
<dbReference type="Pfam" id="PF04388">
    <property type="entry name" value="Hamartin"/>
    <property type="match status" value="1"/>
</dbReference>
<evidence type="ECO:0000256" key="1">
    <source>
        <dbReference type="SAM" id="Coils"/>
    </source>
</evidence>
<feature type="compositionally biased region" description="Basic and acidic residues" evidence="2">
    <location>
        <begin position="963"/>
        <end position="982"/>
    </location>
</feature>
<sequence>MASSGSTKDLIRAIQGYIQTPSLPLPDELYCVIDAYLDKHENPEDGAADRLNDELLPIYEKSVHDCPEKYAAFLAVLRGLRPAMRTPARILVWWDRLLDPILDYLDREKGLGKEVLSNILDLVSNYEAESPADSSGAGLGPYIDRMLSRWMQFQTGKSGSSFSGDFKEAMVKRALFVLGHKDSKGFMICLNGFVVKRESRRVALRLLADFFISGPPHLHLVLQTPLFTSMIRSLQKDEETETIISALVALTMLLPYIPSSLVSFLPTLFNIYARLLFWDRATSVSTDHNGEISKPHLAEGRNPDDAEPDADGAAWEKALADPDYDGHSIPYLRNYFTVLYGLYPINFMDYIRKPQRYLRHANNDEEIDIEVQAMEIRDRSEKFRRRHLLHPNFYNLTIESEKTDFGRFSKSEGNAILYECLGLCLGDEPPSDEDATSLPGPVTQFLNEPADDGEGPDRPLLSIDVSGDSSMGDSLSVRSAHTQQADAQPKRSSSRISNNAPDREFLDTKPRDIAPDSPTLPPQFIHTSKNNRPGTGQPTANDSVPSLALSQQDSLPEQTSMRPAPREPPLEPPVPRTMPGGSLISQLNHEILLLRHDLQWERYFKQQHINHIGELRRKQVREAATEAETQNMIMMNRNLARQLDAAKEAEARIKKESDQRRSMAQKWEVDLSSKLKTLREEQKTWKSEESVLKEQLKAAQAECKKLLEIVEWAEENKVKAEQRLKVIDINADEIEQLRKEIARLSAAERAYQGKELKMQAAMQDATQAVITADQLRKDLAARDDEMQQLRRQFESQVVVLNTKLAEALKNNPSKAATEVAAVYESALAASRAKHSELQKDYDKLMKKYVVLQSSLLDMECDAAEKRSMTHENASSLASTPTATSPIAIRNRSHRGFSDPEAFEGVSHNATPPPGQMSSSIGSGAHHSSTPSGSGAGAGAADSSSKTSPQMERFYGRGGVQNANRKDRKDKKDEKTDKKDKKLAPGLRGIRGLV</sequence>
<name>A0AAN6NFK3_9PEZI</name>
<feature type="compositionally biased region" description="Basic and acidic residues" evidence="2">
    <location>
        <begin position="501"/>
        <end position="514"/>
    </location>
</feature>
<dbReference type="PANTHER" id="PTHR15154:SF2">
    <property type="entry name" value="HAMARTIN"/>
    <property type="match status" value="1"/>
</dbReference>
<dbReference type="SUPFAM" id="SSF48371">
    <property type="entry name" value="ARM repeat"/>
    <property type="match status" value="1"/>
</dbReference>
<keyword evidence="4" id="KW-1185">Reference proteome</keyword>
<feature type="region of interest" description="Disordered" evidence="2">
    <location>
        <begin position="429"/>
        <end position="574"/>
    </location>
</feature>
<evidence type="ECO:0000256" key="2">
    <source>
        <dbReference type="SAM" id="MobiDB-lite"/>
    </source>
</evidence>
<evidence type="ECO:0000313" key="3">
    <source>
        <dbReference type="EMBL" id="KAK3943888.1"/>
    </source>
</evidence>
<keyword evidence="1" id="KW-0175">Coiled coil</keyword>
<dbReference type="EMBL" id="MU853763">
    <property type="protein sequence ID" value="KAK3943888.1"/>
    <property type="molecule type" value="Genomic_DNA"/>
</dbReference>
<evidence type="ECO:0000313" key="4">
    <source>
        <dbReference type="Proteomes" id="UP001303473"/>
    </source>
</evidence>
<feature type="compositionally biased region" description="Polar residues" evidence="2">
    <location>
        <begin position="467"/>
        <end position="500"/>
    </location>
</feature>
<feature type="region of interest" description="Disordered" evidence="2">
    <location>
        <begin position="866"/>
        <end position="993"/>
    </location>
</feature>
<accession>A0AAN6NFK3</accession>
<proteinExistence type="predicted"/>
<dbReference type="Proteomes" id="UP001303473">
    <property type="component" value="Unassembled WGS sequence"/>
</dbReference>
<dbReference type="InterPro" id="IPR007483">
    <property type="entry name" value="Hamartin"/>
</dbReference>
<gene>
    <name evidence="3" type="ORF">QBC46DRAFT_417997</name>
</gene>
<dbReference type="GO" id="GO:0033596">
    <property type="term" value="C:TSC1-TSC2 complex"/>
    <property type="evidence" value="ECO:0007669"/>
    <property type="project" value="TreeGrafter"/>
</dbReference>
<dbReference type="InterPro" id="IPR016024">
    <property type="entry name" value="ARM-type_fold"/>
</dbReference>
<dbReference type="AlphaFoldDB" id="A0AAN6NFK3"/>